<name>A0A9P6H175_9MICR</name>
<feature type="compositionally biased region" description="Low complexity" evidence="2">
    <location>
        <begin position="417"/>
        <end position="429"/>
    </location>
</feature>
<feature type="compositionally biased region" description="Polar residues" evidence="2">
    <location>
        <begin position="345"/>
        <end position="360"/>
    </location>
</feature>
<keyword evidence="1" id="KW-0175">Coiled coil</keyword>
<feature type="coiled-coil region" evidence="1">
    <location>
        <begin position="191"/>
        <end position="225"/>
    </location>
</feature>
<gene>
    <name evidence="3" type="ORF">NGRA_0516</name>
</gene>
<dbReference type="EMBL" id="SBJO01000020">
    <property type="protein sequence ID" value="KAF9764483.1"/>
    <property type="molecule type" value="Genomic_DNA"/>
</dbReference>
<comment type="caution">
    <text evidence="3">The sequence shown here is derived from an EMBL/GenBank/DDBJ whole genome shotgun (WGS) entry which is preliminary data.</text>
</comment>
<keyword evidence="4" id="KW-1185">Reference proteome</keyword>
<organism evidence="3 4">
    <name type="scientific">Nosema granulosis</name>
    <dbReference type="NCBI Taxonomy" id="83296"/>
    <lineage>
        <taxon>Eukaryota</taxon>
        <taxon>Fungi</taxon>
        <taxon>Fungi incertae sedis</taxon>
        <taxon>Microsporidia</taxon>
        <taxon>Nosematidae</taxon>
        <taxon>Nosema</taxon>
    </lineage>
</organism>
<dbReference type="AlphaFoldDB" id="A0A9P6H175"/>
<accession>A0A9P6H175</accession>
<evidence type="ECO:0000313" key="3">
    <source>
        <dbReference type="EMBL" id="KAF9764483.1"/>
    </source>
</evidence>
<feature type="compositionally biased region" description="Basic and acidic residues" evidence="2">
    <location>
        <begin position="387"/>
        <end position="412"/>
    </location>
</feature>
<dbReference type="Proteomes" id="UP000740883">
    <property type="component" value="Unassembled WGS sequence"/>
</dbReference>
<evidence type="ECO:0000256" key="2">
    <source>
        <dbReference type="SAM" id="MobiDB-lite"/>
    </source>
</evidence>
<evidence type="ECO:0000313" key="4">
    <source>
        <dbReference type="Proteomes" id="UP000740883"/>
    </source>
</evidence>
<protein>
    <submittedName>
        <fullName evidence="3">Uncharacterized protein</fullName>
    </submittedName>
</protein>
<reference evidence="3 4" key="1">
    <citation type="journal article" date="2020" name="Genome Biol. Evol.">
        <title>Comparative genomics of strictly vertically transmitted, feminizing microsporidia endosymbionts of amphipod crustaceans.</title>
        <authorList>
            <person name="Cormier A."/>
            <person name="Chebbi M.A."/>
            <person name="Giraud I."/>
            <person name="Wattier R."/>
            <person name="Teixeira M."/>
            <person name="Gilbert C."/>
            <person name="Rigaud T."/>
            <person name="Cordaux R."/>
        </authorList>
    </citation>
    <scope>NUCLEOTIDE SEQUENCE [LARGE SCALE GENOMIC DNA]</scope>
    <source>
        <strain evidence="3 4">Ou3-Ou53</strain>
    </source>
</reference>
<feature type="region of interest" description="Disordered" evidence="2">
    <location>
        <begin position="337"/>
        <end position="434"/>
    </location>
</feature>
<evidence type="ECO:0000256" key="1">
    <source>
        <dbReference type="SAM" id="Coils"/>
    </source>
</evidence>
<feature type="compositionally biased region" description="Basic residues" evidence="2">
    <location>
        <begin position="375"/>
        <end position="386"/>
    </location>
</feature>
<proteinExistence type="predicted"/>
<sequence length="638" mass="72985">MYLTIKSAINNKMLTGCIDLSLESAVDPKYSWFAFDKSAEVGGRKKGKLYREDGSKKKLYLYFNGDKKNAVLHKDSHPVFITQINDLYTISDVDNNCLSEKDGKVQNEKCKRGKKNQRWQITFSKEKDIITACKQKEKSSKKAKRDCTEFKESLDVFVEPTQDTSKREHRKKKIREKKAANYLVEKSEEIVKEKIGDKENIKEKNEDKENMKEDIKQKNVEVESKGIVSTTVHSKTTETITKLDVVTEYLPEKTTKTIKIPVYKILPPVIVQKMADTSIEPSVQVEETLSSFKVNSINPPVEVQENQANLQITQPEVQQNIIMLRGKKNSRVIKRKKPKRVGRLNSENEISSSNTVSLYTEESDDDSSRNLYKTIPKKKKKGKKRVKNGEKTAKSKKKEGSISKTRNDKTEEASDLNSENNSSPQNNSNVKTSEEPIKQNNLLVEQKPLNQNNSNVKTSEEPIKQNNLLVEQNLLNHNNLNVNTKNEKNCIVNEKKFFDYDTSAIKNVIRHETNNDNEIFDFFKLSDFSNDLKGTNIEEIIGLKESTPRKTNSVKCSKKSQIISKQIVKLPKNYVPLVKTNTETKHVLKQKAINPTIKPQTAPIKNQNPPQATSLKLKSRTVIKQPFKVISKTPHHMF</sequence>